<dbReference type="Pfam" id="PF16719">
    <property type="entry name" value="SAWADEE"/>
    <property type="match status" value="1"/>
</dbReference>
<dbReference type="GO" id="GO:0003682">
    <property type="term" value="F:chromatin binding"/>
    <property type="evidence" value="ECO:0007669"/>
    <property type="project" value="InterPro"/>
</dbReference>
<evidence type="ECO:0000259" key="1">
    <source>
        <dbReference type="Pfam" id="PF16719"/>
    </source>
</evidence>
<dbReference type="PANTHER" id="PTHR33827:SF2">
    <property type="entry name" value="PROTEIN SAWADEE HOMEODOMAIN HOMOLOG 1"/>
    <property type="match status" value="1"/>
</dbReference>
<dbReference type="InterPro" id="IPR039276">
    <property type="entry name" value="SHH1/2"/>
</dbReference>
<feature type="domain" description="SAWADEE" evidence="1">
    <location>
        <begin position="117"/>
        <end position="244"/>
    </location>
</feature>
<evidence type="ECO:0000313" key="3">
    <source>
        <dbReference type="Proteomes" id="UP001054252"/>
    </source>
</evidence>
<dbReference type="PANTHER" id="PTHR33827">
    <property type="entry name" value="PROTEIN SAWADEE HOMEODOMAIN HOMOLOG 2"/>
    <property type="match status" value="1"/>
</dbReference>
<name>A0AAV5LH18_9ROSI</name>
<comment type="caution">
    <text evidence="2">The sequence shown here is derived from an EMBL/GenBank/DDBJ whole genome shotgun (WGS) entry which is preliminary data.</text>
</comment>
<protein>
    <recommendedName>
        <fullName evidence="1">SAWADEE domain-containing protein</fullName>
    </recommendedName>
</protein>
<dbReference type="AlphaFoldDB" id="A0AAV5LH18"/>
<gene>
    <name evidence="2" type="ORF">SLEP1_g44744</name>
</gene>
<dbReference type="Gene3D" id="2.30.30.140">
    <property type="match status" value="1"/>
</dbReference>
<dbReference type="Proteomes" id="UP001054252">
    <property type="component" value="Unassembled WGS sequence"/>
</dbReference>
<proteinExistence type="predicted"/>
<accession>A0AAV5LH18</accession>
<dbReference type="Gene3D" id="2.40.50.40">
    <property type="match status" value="1"/>
</dbReference>
<reference evidence="2 3" key="1">
    <citation type="journal article" date="2021" name="Commun. Biol.">
        <title>The genome of Shorea leprosula (Dipterocarpaceae) highlights the ecological relevance of drought in aseasonal tropical rainforests.</title>
        <authorList>
            <person name="Ng K.K.S."/>
            <person name="Kobayashi M.J."/>
            <person name="Fawcett J.A."/>
            <person name="Hatakeyama M."/>
            <person name="Paape T."/>
            <person name="Ng C.H."/>
            <person name="Ang C.C."/>
            <person name="Tnah L.H."/>
            <person name="Lee C.T."/>
            <person name="Nishiyama T."/>
            <person name="Sese J."/>
            <person name="O'Brien M.J."/>
            <person name="Copetti D."/>
            <person name="Mohd Noor M.I."/>
            <person name="Ong R.C."/>
            <person name="Putra M."/>
            <person name="Sireger I.Z."/>
            <person name="Indrioko S."/>
            <person name="Kosugi Y."/>
            <person name="Izuno A."/>
            <person name="Isagi Y."/>
            <person name="Lee S.L."/>
            <person name="Shimizu K.K."/>
        </authorList>
    </citation>
    <scope>NUCLEOTIDE SEQUENCE [LARGE SCALE GENOMIC DNA]</scope>
    <source>
        <strain evidence="2">214</strain>
    </source>
</reference>
<keyword evidence="3" id="KW-1185">Reference proteome</keyword>
<dbReference type="InterPro" id="IPR032001">
    <property type="entry name" value="SAWADEE_dom"/>
</dbReference>
<sequence length="249" mass="28673">MDAMDFSDSEFEFTLAEIVEMETIYKEIGVESLDQEFCQRLATSFSCSSNRMGKTTVTWDQVHAWFQEKQSDSKPQLTSSSMALKLFVDLSGPNISNSAPQSFKRRSSGDKVKDLSELQFEARSSRDNAWYDVASFLTYRVLCTGELEARVRFAGFGNAHDEWVSVRTAVRERSIPLEPSECDRVKVGDIVMCFQDRGYQAVYRDAHIVEIQRQSHDNTRCTCIFVVQYYHDNSEENVRLERICCRPLE</sequence>
<evidence type="ECO:0000313" key="2">
    <source>
        <dbReference type="EMBL" id="GKV36635.1"/>
    </source>
</evidence>
<dbReference type="EMBL" id="BPVZ01000117">
    <property type="protein sequence ID" value="GKV36635.1"/>
    <property type="molecule type" value="Genomic_DNA"/>
</dbReference>
<organism evidence="2 3">
    <name type="scientific">Rubroshorea leprosula</name>
    <dbReference type="NCBI Taxonomy" id="152421"/>
    <lineage>
        <taxon>Eukaryota</taxon>
        <taxon>Viridiplantae</taxon>
        <taxon>Streptophyta</taxon>
        <taxon>Embryophyta</taxon>
        <taxon>Tracheophyta</taxon>
        <taxon>Spermatophyta</taxon>
        <taxon>Magnoliopsida</taxon>
        <taxon>eudicotyledons</taxon>
        <taxon>Gunneridae</taxon>
        <taxon>Pentapetalae</taxon>
        <taxon>rosids</taxon>
        <taxon>malvids</taxon>
        <taxon>Malvales</taxon>
        <taxon>Dipterocarpaceae</taxon>
        <taxon>Rubroshorea</taxon>
    </lineage>
</organism>